<dbReference type="Gene3D" id="3.10.180.10">
    <property type="entry name" value="2,3-Dihydroxybiphenyl 1,2-Dioxygenase, domain 1"/>
    <property type="match status" value="1"/>
</dbReference>
<dbReference type="RefSeq" id="WP_230574181.1">
    <property type="nucleotide sequence ID" value="NZ_CAKJTI010000004.1"/>
</dbReference>
<dbReference type="PANTHER" id="PTHR36113:SF3">
    <property type="entry name" value="SLL5075 PROTEIN"/>
    <property type="match status" value="1"/>
</dbReference>
<comment type="caution">
    <text evidence="2">The sequence shown here is derived from an EMBL/GenBank/DDBJ whole genome shotgun (WGS) entry which is preliminary data.</text>
</comment>
<dbReference type="InterPro" id="IPR051332">
    <property type="entry name" value="Fosfomycin_Res_Enzymes"/>
</dbReference>
<proteinExistence type="predicted"/>
<organism evidence="2 3">
    <name type="scientific">Bacillus rhizoplanae</name>
    <dbReference type="NCBI Taxonomy" id="2880966"/>
    <lineage>
        <taxon>Bacteria</taxon>
        <taxon>Bacillati</taxon>
        <taxon>Bacillota</taxon>
        <taxon>Bacilli</taxon>
        <taxon>Bacillales</taxon>
        <taxon>Bacillaceae</taxon>
        <taxon>Bacillus</taxon>
    </lineage>
</organism>
<evidence type="ECO:0000313" key="3">
    <source>
        <dbReference type="Proteomes" id="UP000789423"/>
    </source>
</evidence>
<dbReference type="Pfam" id="PF00903">
    <property type="entry name" value="Glyoxalase"/>
    <property type="match status" value="1"/>
</dbReference>
<gene>
    <name evidence="2" type="ORF">BACCIP111899_01119</name>
</gene>
<accession>A0ABN7ZSQ4</accession>
<protein>
    <recommendedName>
        <fullName evidence="1">VOC domain-containing protein</fullName>
    </recommendedName>
</protein>
<evidence type="ECO:0000259" key="1">
    <source>
        <dbReference type="PROSITE" id="PS51819"/>
    </source>
</evidence>
<dbReference type="EMBL" id="CAKJTI010000004">
    <property type="protein sequence ID" value="CAG9611947.1"/>
    <property type="molecule type" value="Genomic_DNA"/>
</dbReference>
<dbReference type="InterPro" id="IPR029068">
    <property type="entry name" value="Glyas_Bleomycin-R_OHBP_Dase"/>
</dbReference>
<dbReference type="PANTHER" id="PTHR36113">
    <property type="entry name" value="LYASE, PUTATIVE-RELATED-RELATED"/>
    <property type="match status" value="1"/>
</dbReference>
<name>A0ABN7ZSQ4_9BACI</name>
<dbReference type="SUPFAM" id="SSF54593">
    <property type="entry name" value="Glyoxalase/Bleomycin resistance protein/Dihydroxybiphenyl dioxygenase"/>
    <property type="match status" value="1"/>
</dbReference>
<dbReference type="CDD" id="cd06587">
    <property type="entry name" value="VOC"/>
    <property type="match status" value="1"/>
</dbReference>
<evidence type="ECO:0000313" key="2">
    <source>
        <dbReference type="EMBL" id="CAG9611947.1"/>
    </source>
</evidence>
<dbReference type="PROSITE" id="PS51819">
    <property type="entry name" value="VOC"/>
    <property type="match status" value="1"/>
</dbReference>
<dbReference type="InterPro" id="IPR004360">
    <property type="entry name" value="Glyas_Fos-R_dOase_dom"/>
</dbReference>
<reference evidence="2 3" key="1">
    <citation type="submission" date="2021-10" db="EMBL/GenBank/DDBJ databases">
        <authorList>
            <person name="Criscuolo A."/>
        </authorList>
    </citation>
    <scope>NUCLEOTIDE SEQUENCE [LARGE SCALE GENOMIC DNA]</scope>
    <source>
        <strain evidence="3">CIP 111899</strain>
    </source>
</reference>
<keyword evidence="3" id="KW-1185">Reference proteome</keyword>
<sequence length="141" mass="16022">MKLNHLNLCVNDLSAAKVFFETFFDFQCLEEKGKALVVMSDNDGFILVLSDPKAFKGGKDAIYPEAFHIGFLVEEPNEVDQLYDRLIDGGIEIDKEPYKMRGSSYGFYFTVFNGLLIEVSCLDYKDGKRISKLNVTKDAKR</sequence>
<dbReference type="Proteomes" id="UP000789423">
    <property type="component" value="Unassembled WGS sequence"/>
</dbReference>
<dbReference type="InterPro" id="IPR037523">
    <property type="entry name" value="VOC_core"/>
</dbReference>
<feature type="domain" description="VOC" evidence="1">
    <location>
        <begin position="2"/>
        <end position="122"/>
    </location>
</feature>